<proteinExistence type="predicted"/>
<comment type="caution">
    <text evidence="1">The sequence shown here is derived from an EMBL/GenBank/DDBJ whole genome shotgun (WGS) entry which is preliminary data.</text>
</comment>
<accession>A0AAD7ZGI3</accession>
<evidence type="ECO:0000313" key="2">
    <source>
        <dbReference type="Proteomes" id="UP001233999"/>
    </source>
</evidence>
<keyword evidence="2" id="KW-1185">Reference proteome</keyword>
<sequence length="107" mass="12489">FHCRKNCLIQCYKDTKVVEMESHEIDTIGLTYSCKESRKIYYKLQEIQPINTVCPKISCLVAGNLRFDVVFLFCSFFLQSQNSFHVRLCSFKIQCFDTEHCQCIALG</sequence>
<dbReference type="Proteomes" id="UP001233999">
    <property type="component" value="Unassembled WGS sequence"/>
</dbReference>
<organism evidence="1 2">
    <name type="scientific">Diploptera punctata</name>
    <name type="common">Pacific beetle cockroach</name>
    <dbReference type="NCBI Taxonomy" id="6984"/>
    <lineage>
        <taxon>Eukaryota</taxon>
        <taxon>Metazoa</taxon>
        <taxon>Ecdysozoa</taxon>
        <taxon>Arthropoda</taxon>
        <taxon>Hexapoda</taxon>
        <taxon>Insecta</taxon>
        <taxon>Pterygota</taxon>
        <taxon>Neoptera</taxon>
        <taxon>Polyneoptera</taxon>
        <taxon>Dictyoptera</taxon>
        <taxon>Blattodea</taxon>
        <taxon>Blaberoidea</taxon>
        <taxon>Blaberidae</taxon>
        <taxon>Diplopterinae</taxon>
        <taxon>Diploptera</taxon>
    </lineage>
</organism>
<protein>
    <submittedName>
        <fullName evidence="1">Uncharacterized protein</fullName>
    </submittedName>
</protein>
<gene>
    <name evidence="1" type="ORF">L9F63_004293</name>
</gene>
<dbReference type="EMBL" id="JASPKZ010008363">
    <property type="protein sequence ID" value="KAJ9580056.1"/>
    <property type="molecule type" value="Genomic_DNA"/>
</dbReference>
<name>A0AAD7ZGI3_DIPPU</name>
<feature type="non-terminal residue" evidence="1">
    <location>
        <position position="107"/>
    </location>
</feature>
<reference evidence="1" key="1">
    <citation type="journal article" date="2023" name="IScience">
        <title>Live-bearing cockroach genome reveals convergent evolutionary mechanisms linked to viviparity in insects and beyond.</title>
        <authorList>
            <person name="Fouks B."/>
            <person name="Harrison M.C."/>
            <person name="Mikhailova A.A."/>
            <person name="Marchal E."/>
            <person name="English S."/>
            <person name="Carruthers M."/>
            <person name="Jennings E.C."/>
            <person name="Chiamaka E.L."/>
            <person name="Frigard R.A."/>
            <person name="Pippel M."/>
            <person name="Attardo G.M."/>
            <person name="Benoit J.B."/>
            <person name="Bornberg-Bauer E."/>
            <person name="Tobe S.S."/>
        </authorList>
    </citation>
    <scope>NUCLEOTIDE SEQUENCE</scope>
    <source>
        <strain evidence="1">Stay&amp;Tobe</strain>
    </source>
</reference>
<reference evidence="1" key="2">
    <citation type="submission" date="2023-05" db="EMBL/GenBank/DDBJ databases">
        <authorList>
            <person name="Fouks B."/>
        </authorList>
    </citation>
    <scope>NUCLEOTIDE SEQUENCE</scope>
    <source>
        <strain evidence="1">Stay&amp;Tobe</strain>
        <tissue evidence="1">Testes</tissue>
    </source>
</reference>
<feature type="non-terminal residue" evidence="1">
    <location>
        <position position="1"/>
    </location>
</feature>
<dbReference type="AlphaFoldDB" id="A0AAD7ZGI3"/>
<evidence type="ECO:0000313" key="1">
    <source>
        <dbReference type="EMBL" id="KAJ9580056.1"/>
    </source>
</evidence>